<accession>A0A6B0UIR2</accession>
<organism evidence="1">
    <name type="scientific">Ixodes ricinus</name>
    <name type="common">Common tick</name>
    <name type="synonym">Acarus ricinus</name>
    <dbReference type="NCBI Taxonomy" id="34613"/>
    <lineage>
        <taxon>Eukaryota</taxon>
        <taxon>Metazoa</taxon>
        <taxon>Ecdysozoa</taxon>
        <taxon>Arthropoda</taxon>
        <taxon>Chelicerata</taxon>
        <taxon>Arachnida</taxon>
        <taxon>Acari</taxon>
        <taxon>Parasitiformes</taxon>
        <taxon>Ixodida</taxon>
        <taxon>Ixodoidea</taxon>
        <taxon>Ixodidae</taxon>
        <taxon>Ixodinae</taxon>
        <taxon>Ixodes</taxon>
    </lineage>
</organism>
<evidence type="ECO:0000313" key="1">
    <source>
        <dbReference type="EMBL" id="MXU89483.1"/>
    </source>
</evidence>
<sequence length="108" mass="11919">MLQPAVSTLVPVLKLGLAKECQRSLLQLLGKLLLQLLSVELAVDEVEEQVDVDARLPEHIHDGDSFVLLLEKVLDVDVCSVHRNAKEASAHREHALLLSWAQLEVGVL</sequence>
<dbReference type="EMBL" id="GIFC01007400">
    <property type="protein sequence ID" value="MXU89483.1"/>
    <property type="molecule type" value="Transcribed_RNA"/>
</dbReference>
<name>A0A6B0UIR2_IXORI</name>
<proteinExistence type="predicted"/>
<dbReference type="AlphaFoldDB" id="A0A6B0UIR2"/>
<protein>
    <submittedName>
        <fullName evidence="1">Putative secreted protein</fullName>
    </submittedName>
</protein>
<reference evidence="1" key="1">
    <citation type="submission" date="2019-12" db="EMBL/GenBank/DDBJ databases">
        <title>An insight into the sialome of adult female Ixodes ricinus ticks feeding for 6 days.</title>
        <authorList>
            <person name="Perner J."/>
            <person name="Ribeiro J.M.C."/>
        </authorList>
    </citation>
    <scope>NUCLEOTIDE SEQUENCE</scope>
    <source>
        <strain evidence="1">Semi-engorged</strain>
        <tissue evidence="1">Salivary glands</tissue>
    </source>
</reference>